<keyword evidence="1" id="KW-1133">Transmembrane helix</keyword>
<dbReference type="GO" id="GO:0071226">
    <property type="term" value="P:cellular response to molecule of fungal origin"/>
    <property type="evidence" value="ECO:0007669"/>
    <property type="project" value="InterPro"/>
</dbReference>
<evidence type="ECO:0000313" key="3">
    <source>
        <dbReference type="RefSeq" id="XP_023380055.1"/>
    </source>
</evidence>
<dbReference type="RefSeq" id="XP_023380055.1">
    <property type="nucleotide sequence ID" value="XM_023524287.1"/>
</dbReference>
<dbReference type="GO" id="GO:0001872">
    <property type="term" value="F:(1-&gt;3)-beta-D-glucan binding"/>
    <property type="evidence" value="ECO:0007669"/>
    <property type="project" value="InterPro"/>
</dbReference>
<evidence type="ECO:0000313" key="2">
    <source>
        <dbReference type="Proteomes" id="UP000515202"/>
    </source>
</evidence>
<dbReference type="KEGG" id="pvp:111732433"/>
<dbReference type="OrthoDB" id="6337382at2759"/>
<dbReference type="InterPro" id="IPR042808">
    <property type="entry name" value="CLEC7A"/>
</dbReference>
<keyword evidence="1" id="KW-0812">Transmembrane</keyword>
<dbReference type="Proteomes" id="UP000515202">
    <property type="component" value="Unplaced"/>
</dbReference>
<dbReference type="SUPFAM" id="SSF56436">
    <property type="entry name" value="C-type lectin-like"/>
    <property type="match status" value="1"/>
</dbReference>
<sequence length="275" mass="31744">MGFNPYEKIKHSYSALLSSWKLIVVVPWIICLVFLVSVGILATNSGNFTWSQETGKKGLISENSGIPPLPTNAKGWKCHSCEDNWHQHGKNCYSFSRNMIPERDYKLHCSISLSSFLKLSTEKEMIMTSSKMRCNMHLEKFCISLYYNRSEMKWAWLDSSAFTLDKFQLKRPNTEYNHCKYIKNGQLFDGNCKEPGYLNRVQLKVVTTNYENDQIKEKKVKNTKNELDGDDYDEGTIYESRMGYNEASMIKILSKDETPSVRRGALQFTLLEGKS</sequence>
<keyword evidence="2" id="KW-1185">Reference proteome</keyword>
<dbReference type="Gene3D" id="3.10.100.10">
    <property type="entry name" value="Mannose-Binding Protein A, subunit A"/>
    <property type="match status" value="1"/>
</dbReference>
<evidence type="ECO:0000256" key="1">
    <source>
        <dbReference type="SAM" id="Phobius"/>
    </source>
</evidence>
<reference evidence="3" key="1">
    <citation type="submission" date="2025-08" db="UniProtKB">
        <authorList>
            <consortium name="RefSeq"/>
        </authorList>
    </citation>
    <scope>IDENTIFICATION</scope>
    <source>
        <tissue evidence="3">Kidney</tissue>
    </source>
</reference>
<feature type="transmembrane region" description="Helical" evidence="1">
    <location>
        <begin position="20"/>
        <end position="42"/>
    </location>
</feature>
<dbReference type="InterPro" id="IPR016186">
    <property type="entry name" value="C-type_lectin-like/link_sf"/>
</dbReference>
<protein>
    <submittedName>
        <fullName evidence="3">C-type lectin domain family 1 member B-like</fullName>
    </submittedName>
</protein>
<dbReference type="AlphaFoldDB" id="A0A6P6BYT0"/>
<name>A0A6P6BYT0_PTEVA</name>
<accession>A0A6P6BYT0</accession>
<dbReference type="GeneID" id="111732433"/>
<gene>
    <name evidence="3" type="primary">LOC111732433</name>
</gene>
<dbReference type="InterPro" id="IPR016187">
    <property type="entry name" value="CTDL_fold"/>
</dbReference>
<proteinExistence type="predicted"/>
<dbReference type="PANTHER" id="PTHR47218">
    <property type="entry name" value="C-TYPE LECTIN DOMAIN FAMILY 7 MEMBER A"/>
    <property type="match status" value="1"/>
</dbReference>
<keyword evidence="1" id="KW-0472">Membrane</keyword>
<organism evidence="2 3">
    <name type="scientific">Pteropus vampyrus</name>
    <name type="common">Large flying fox</name>
    <dbReference type="NCBI Taxonomy" id="132908"/>
    <lineage>
        <taxon>Eukaryota</taxon>
        <taxon>Metazoa</taxon>
        <taxon>Chordata</taxon>
        <taxon>Craniata</taxon>
        <taxon>Vertebrata</taxon>
        <taxon>Euteleostomi</taxon>
        <taxon>Mammalia</taxon>
        <taxon>Eutheria</taxon>
        <taxon>Laurasiatheria</taxon>
        <taxon>Chiroptera</taxon>
        <taxon>Yinpterochiroptera</taxon>
        <taxon>Pteropodoidea</taxon>
        <taxon>Pteropodidae</taxon>
        <taxon>Pteropodinae</taxon>
        <taxon>Pteropus</taxon>
    </lineage>
</organism>
<dbReference type="PANTHER" id="PTHR47218:SF2">
    <property type="entry name" value="C-TYPE LECTIN DOMAIN-CONTAINING PROTEIN"/>
    <property type="match status" value="1"/>
</dbReference>